<reference evidence="1 2" key="1">
    <citation type="submission" date="2016-09" db="EMBL/GenBank/DDBJ databases">
        <title>Extensive genetic diversity and differential bi-allelic expression allows diatom success in the polar Southern Ocean.</title>
        <authorList>
            <consortium name="DOE Joint Genome Institute"/>
            <person name="Mock T."/>
            <person name="Otillar R.P."/>
            <person name="Strauss J."/>
            <person name="Dupont C."/>
            <person name="Frickenhaus S."/>
            <person name="Maumus F."/>
            <person name="Mcmullan M."/>
            <person name="Sanges R."/>
            <person name="Schmutz J."/>
            <person name="Toseland A."/>
            <person name="Valas R."/>
            <person name="Veluchamy A."/>
            <person name="Ward B.J."/>
            <person name="Allen A."/>
            <person name="Barry K."/>
            <person name="Falciatore A."/>
            <person name="Ferrante M."/>
            <person name="Fortunato A.E."/>
            <person name="Gloeckner G."/>
            <person name="Gruber A."/>
            <person name="Hipkin R."/>
            <person name="Janech M."/>
            <person name="Kroth P."/>
            <person name="Leese F."/>
            <person name="Lindquist E."/>
            <person name="Lyon B.R."/>
            <person name="Martin J."/>
            <person name="Mayer C."/>
            <person name="Parker M."/>
            <person name="Quesneville H."/>
            <person name="Raymond J."/>
            <person name="Uhlig C."/>
            <person name="Valentin K.U."/>
            <person name="Worden A.Z."/>
            <person name="Armbrust E.V."/>
            <person name="Bowler C."/>
            <person name="Green B."/>
            <person name="Moulton V."/>
            <person name="Van Oosterhout C."/>
            <person name="Grigoriev I."/>
        </authorList>
    </citation>
    <scope>NUCLEOTIDE SEQUENCE [LARGE SCALE GENOMIC DNA]</scope>
    <source>
        <strain evidence="1 2">CCMP1102</strain>
    </source>
</reference>
<dbReference type="Proteomes" id="UP000095751">
    <property type="component" value="Unassembled WGS sequence"/>
</dbReference>
<gene>
    <name evidence="1" type="ORF">FRACYDRAFT_261724</name>
</gene>
<dbReference type="PANTHER" id="PTHR24121:SF23">
    <property type="entry name" value="NO MECHANORECEPTOR POTENTIAL C, ISOFORM H"/>
    <property type="match status" value="1"/>
</dbReference>
<dbReference type="AlphaFoldDB" id="A0A1E7FBK3"/>
<evidence type="ECO:0000313" key="2">
    <source>
        <dbReference type="Proteomes" id="UP000095751"/>
    </source>
</evidence>
<dbReference type="SMART" id="SM00248">
    <property type="entry name" value="ANK"/>
    <property type="match status" value="3"/>
</dbReference>
<dbReference type="InterPro" id="IPR002110">
    <property type="entry name" value="Ankyrin_rpt"/>
</dbReference>
<dbReference type="InParanoid" id="A0A1E7FBK3"/>
<evidence type="ECO:0000313" key="1">
    <source>
        <dbReference type="EMBL" id="OEU15514.1"/>
    </source>
</evidence>
<organism evidence="1 2">
    <name type="scientific">Fragilariopsis cylindrus CCMP1102</name>
    <dbReference type="NCBI Taxonomy" id="635003"/>
    <lineage>
        <taxon>Eukaryota</taxon>
        <taxon>Sar</taxon>
        <taxon>Stramenopiles</taxon>
        <taxon>Ochrophyta</taxon>
        <taxon>Bacillariophyta</taxon>
        <taxon>Bacillariophyceae</taxon>
        <taxon>Bacillariophycidae</taxon>
        <taxon>Bacillariales</taxon>
        <taxon>Bacillariaceae</taxon>
        <taxon>Fragilariopsis</taxon>
    </lineage>
</organism>
<dbReference type="SUPFAM" id="SSF48403">
    <property type="entry name" value="Ankyrin repeat"/>
    <property type="match status" value="1"/>
</dbReference>
<dbReference type="PANTHER" id="PTHR24121">
    <property type="entry name" value="NO MECHANORECEPTOR POTENTIAL C, ISOFORM D-RELATED"/>
    <property type="match status" value="1"/>
</dbReference>
<evidence type="ECO:0008006" key="3">
    <source>
        <dbReference type="Google" id="ProtNLM"/>
    </source>
</evidence>
<keyword evidence="2" id="KW-1185">Reference proteome</keyword>
<protein>
    <recommendedName>
        <fullName evidence="3">Ankyrin</fullName>
    </recommendedName>
</protein>
<accession>A0A1E7FBK3</accession>
<dbReference type="EMBL" id="KV784359">
    <property type="protein sequence ID" value="OEU15514.1"/>
    <property type="molecule type" value="Genomic_DNA"/>
</dbReference>
<proteinExistence type="predicted"/>
<dbReference type="InterPro" id="IPR036770">
    <property type="entry name" value="Ankyrin_rpt-contain_sf"/>
</dbReference>
<name>A0A1E7FBK3_9STRA</name>
<dbReference type="Gene3D" id="1.25.40.20">
    <property type="entry name" value="Ankyrin repeat-containing domain"/>
    <property type="match status" value="2"/>
</dbReference>
<dbReference type="KEGG" id="fcy:FRACYDRAFT_261724"/>
<dbReference type="OrthoDB" id="38789at2759"/>
<sequence>MKSEKTLDELIKDGQWDEVRVFYEAHPEEIKKIDPSNGSTVLHAICFISSVPVSLLAFIINAWPEAVTVQENRYGATPLHLLCWTNQRSAKKVNILLERIKPEDLMIRNQNAGSTVLHSACGSHADISVIKAIVRKYPAILLAKTFDHHHTALNALWLSHLQSIPAHLSVARILKGEKVTEPLFKRFWNKVEFLAMESVRISSSCPKDIYNIDDEELSNYILHGLFDLKSPLDAIKVAIKLNPKSTSYADNKGNYPLHHAVIRRPFRVKDIDLIKDLIEANSAAATKRNNDGDAPIHIGIRDRMVWEEGLSNLVEADSNVLGIPDQKTGLYPFLQYASLGGNVAINNTFCLLIAKPDLVKGACK</sequence>